<reference evidence="1 2" key="2">
    <citation type="journal article" date="2016" name="Genome Announc.">
        <title>Draft Genome Sequence of Erythromycin- and Oxytetracycline-Sensitive Nocardia seriolae Strain U-1 (NBRC 110359).</title>
        <authorList>
            <person name="Imajoh M."/>
            <person name="Sukeda M."/>
            <person name="Shimizu M."/>
            <person name="Yamane J."/>
            <person name="Ohnishi K."/>
            <person name="Oshima S."/>
        </authorList>
    </citation>
    <scope>NUCLEOTIDE SEQUENCE [LARGE SCALE GENOMIC DNA]</scope>
    <source>
        <strain evidence="1 2">U-1</strain>
    </source>
</reference>
<dbReference type="AlphaFoldDB" id="A0ABC9YTM9"/>
<gene>
    <name evidence="1" type="ORF">NSK11_contig00037-0014</name>
</gene>
<proteinExistence type="predicted"/>
<evidence type="ECO:0008006" key="3">
    <source>
        <dbReference type="Google" id="ProtNLM"/>
    </source>
</evidence>
<protein>
    <recommendedName>
        <fullName evidence="3">DUF1444 family protein</fullName>
    </recommendedName>
</protein>
<comment type="caution">
    <text evidence="1">The sequence shown here is derived from an EMBL/GenBank/DDBJ whole genome shotgun (WGS) entry which is preliminary data.</text>
</comment>
<dbReference type="EMBL" id="BBYQ01000037">
    <property type="protein sequence ID" value="GAP28493.1"/>
    <property type="molecule type" value="Genomic_DNA"/>
</dbReference>
<evidence type="ECO:0000313" key="1">
    <source>
        <dbReference type="EMBL" id="GAP28493.1"/>
    </source>
</evidence>
<organism evidence="1 2">
    <name type="scientific">Nocardia seriolae</name>
    <dbReference type="NCBI Taxonomy" id="37332"/>
    <lineage>
        <taxon>Bacteria</taxon>
        <taxon>Bacillati</taxon>
        <taxon>Actinomycetota</taxon>
        <taxon>Actinomycetes</taxon>
        <taxon>Mycobacteriales</taxon>
        <taxon>Nocardiaceae</taxon>
        <taxon>Nocardia</taxon>
    </lineage>
</organism>
<sequence length="377" mass="41538">MERVLGHDAVESARFDAQAYEIEYTLKNGYAAKLNLDTLYRRFDGKIGGALFEAVDRLLLPPDAPRGWEEVAPTLRPVLRPAGYGAVERRDGRGRALSRPALPYLSELVVIDLPRTVQFVTEHDLSRWGVDADTVYSIAHANLTDLAMNTLSAFDPPQGVRVLEFADDDGESYVGSLPLMAGWLAGVGVRTATRPLLFLPGHLGMFVVLGATPEILVQLMSLAAERYEAALRPLSTVPYTVDEEGEVVPLRVDAEHPAHPAIRRAEVRLAVGVYRAQAERLRAARDREGAIMELLPLPDPDGGQATMTSWPDRSTLLLPKADYICFGGPGGDMFRVRWDEVARLVDLALADDYDPPRYRVHGHPPADIMTRLRALSS</sequence>
<name>A0ABC9YTM9_9NOCA</name>
<reference evidence="2" key="1">
    <citation type="submission" date="2015-07" db="EMBL/GenBank/DDBJ databases">
        <title>Nocardia seriolae U-1 whole genome shotgun sequence.</title>
        <authorList>
            <person name="Imajoh M."/>
            <person name="Fukumoto Y."/>
            <person name="Sukeda M."/>
            <person name="Yamane J."/>
            <person name="Yamasaki K."/>
            <person name="Shimizu M."/>
            <person name="Ohnishi K."/>
            <person name="Oshima S."/>
        </authorList>
    </citation>
    <scope>NUCLEOTIDE SEQUENCE [LARGE SCALE GENOMIC DNA]</scope>
    <source>
        <strain evidence="2">U-1</strain>
    </source>
</reference>
<accession>A0ABC9YTM9</accession>
<keyword evidence="2" id="KW-1185">Reference proteome</keyword>
<dbReference type="Proteomes" id="UP000037179">
    <property type="component" value="Unassembled WGS sequence"/>
</dbReference>
<evidence type="ECO:0000313" key="2">
    <source>
        <dbReference type="Proteomes" id="UP000037179"/>
    </source>
</evidence>